<dbReference type="AlphaFoldDB" id="A0ABD1ECT6"/>
<sequence>MGSNVAAIPEDATTMAILFCERILANKRVIKNVLPVPLGASKKYTPPALVFTLSMSKRDFVHGLVLVHSVVSYVEVQLRRKSCAEYILCSNFQQSHQSLVDMVNHNDGVCCLLLKEECLVIETEHD</sequence>
<evidence type="ECO:0000313" key="2">
    <source>
        <dbReference type="Proteomes" id="UP001566132"/>
    </source>
</evidence>
<gene>
    <name evidence="1" type="ORF">ABEB36_010672</name>
</gene>
<proteinExistence type="predicted"/>
<reference evidence="1 2" key="1">
    <citation type="submission" date="2024-05" db="EMBL/GenBank/DDBJ databases">
        <title>Genetic variation in Jamaican populations of the coffee berry borer (Hypothenemus hampei).</title>
        <authorList>
            <person name="Errbii M."/>
            <person name="Myrie A."/>
        </authorList>
    </citation>
    <scope>NUCLEOTIDE SEQUENCE [LARGE SCALE GENOMIC DNA]</scope>
    <source>
        <strain evidence="1">JA-Hopewell-2020-01-JO</strain>
        <tissue evidence="1">Whole body</tissue>
    </source>
</reference>
<accession>A0ABD1ECT6</accession>
<evidence type="ECO:0000313" key="1">
    <source>
        <dbReference type="EMBL" id="KAL1492420.1"/>
    </source>
</evidence>
<name>A0ABD1ECT6_HYPHA</name>
<protein>
    <submittedName>
        <fullName evidence="1">Uncharacterized protein</fullName>
    </submittedName>
</protein>
<dbReference type="EMBL" id="JBDJPC010000008">
    <property type="protein sequence ID" value="KAL1492420.1"/>
    <property type="molecule type" value="Genomic_DNA"/>
</dbReference>
<keyword evidence="2" id="KW-1185">Reference proteome</keyword>
<dbReference type="Proteomes" id="UP001566132">
    <property type="component" value="Unassembled WGS sequence"/>
</dbReference>
<organism evidence="1 2">
    <name type="scientific">Hypothenemus hampei</name>
    <name type="common">Coffee berry borer</name>
    <dbReference type="NCBI Taxonomy" id="57062"/>
    <lineage>
        <taxon>Eukaryota</taxon>
        <taxon>Metazoa</taxon>
        <taxon>Ecdysozoa</taxon>
        <taxon>Arthropoda</taxon>
        <taxon>Hexapoda</taxon>
        <taxon>Insecta</taxon>
        <taxon>Pterygota</taxon>
        <taxon>Neoptera</taxon>
        <taxon>Endopterygota</taxon>
        <taxon>Coleoptera</taxon>
        <taxon>Polyphaga</taxon>
        <taxon>Cucujiformia</taxon>
        <taxon>Curculionidae</taxon>
        <taxon>Scolytinae</taxon>
        <taxon>Hypothenemus</taxon>
    </lineage>
</organism>
<comment type="caution">
    <text evidence="1">The sequence shown here is derived from an EMBL/GenBank/DDBJ whole genome shotgun (WGS) entry which is preliminary data.</text>
</comment>